<dbReference type="OMA" id="YEYIVIM"/>
<reference evidence="2" key="1">
    <citation type="journal article" date="2017" name="Nat. Commun.">
        <title>The asparagus genome sheds light on the origin and evolution of a young Y chromosome.</title>
        <authorList>
            <person name="Harkess A."/>
            <person name="Zhou J."/>
            <person name="Xu C."/>
            <person name="Bowers J.E."/>
            <person name="Van der Hulst R."/>
            <person name="Ayyampalayam S."/>
            <person name="Mercati F."/>
            <person name="Riccardi P."/>
            <person name="McKain M.R."/>
            <person name="Kakrana A."/>
            <person name="Tang H."/>
            <person name="Ray J."/>
            <person name="Groenendijk J."/>
            <person name="Arikit S."/>
            <person name="Mathioni S.M."/>
            <person name="Nakano M."/>
            <person name="Shan H."/>
            <person name="Telgmann-Rauber A."/>
            <person name="Kanno A."/>
            <person name="Yue Z."/>
            <person name="Chen H."/>
            <person name="Li W."/>
            <person name="Chen Y."/>
            <person name="Xu X."/>
            <person name="Zhang Y."/>
            <person name="Luo S."/>
            <person name="Chen H."/>
            <person name="Gao J."/>
            <person name="Mao Z."/>
            <person name="Pires J.C."/>
            <person name="Luo M."/>
            <person name="Kudrna D."/>
            <person name="Wing R.A."/>
            <person name="Meyers B.C."/>
            <person name="Yi K."/>
            <person name="Kong H."/>
            <person name="Lavrijsen P."/>
            <person name="Sunseri F."/>
            <person name="Falavigna A."/>
            <person name="Ye Y."/>
            <person name="Leebens-Mack J.H."/>
            <person name="Chen G."/>
        </authorList>
    </citation>
    <scope>NUCLEOTIDE SEQUENCE [LARGE SCALE GENOMIC DNA]</scope>
    <source>
        <strain evidence="2">cv. DH0086</strain>
    </source>
</reference>
<dbReference type="Pfam" id="PF04720">
    <property type="entry name" value="PDDEXK_6"/>
    <property type="match status" value="1"/>
</dbReference>
<dbReference type="Gramene" id="ONK64738">
    <property type="protein sequence ID" value="ONK64738"/>
    <property type="gene ID" value="A4U43_C07F29360"/>
</dbReference>
<dbReference type="PANTHER" id="PTHR31579:SF34">
    <property type="entry name" value="T14N5.3 PROTEIN"/>
    <property type="match status" value="1"/>
</dbReference>
<keyword evidence="2" id="KW-1185">Reference proteome</keyword>
<accession>A0A5P1EFR4</accession>
<gene>
    <name evidence="1" type="ORF">A4U43_C07F29360</name>
</gene>
<name>A0A5P1EFR4_ASPOF</name>
<organism evidence="1 2">
    <name type="scientific">Asparagus officinalis</name>
    <name type="common">Garden asparagus</name>
    <dbReference type="NCBI Taxonomy" id="4686"/>
    <lineage>
        <taxon>Eukaryota</taxon>
        <taxon>Viridiplantae</taxon>
        <taxon>Streptophyta</taxon>
        <taxon>Embryophyta</taxon>
        <taxon>Tracheophyta</taxon>
        <taxon>Spermatophyta</taxon>
        <taxon>Magnoliopsida</taxon>
        <taxon>Liliopsida</taxon>
        <taxon>Asparagales</taxon>
        <taxon>Asparagaceae</taxon>
        <taxon>Asparagoideae</taxon>
        <taxon>Asparagus</taxon>
    </lineage>
</organism>
<sequence>MSSLEEERLIQMVHDFIESETPAIPASTPLCQDYTCLTLEEILGNSTDTEKEILDKAMKYVREIGSEKSRGSVKKRLMMRLRMDGCDAFLCRSSWIATLDCPGGDYEYIVIMKEGDENGGASSSKLIVDVDFKAQFELARPTSAYKK</sequence>
<dbReference type="EMBL" id="CM007387">
    <property type="protein sequence ID" value="ONK64738.1"/>
    <property type="molecule type" value="Genomic_DNA"/>
</dbReference>
<evidence type="ECO:0000313" key="2">
    <source>
        <dbReference type="Proteomes" id="UP000243459"/>
    </source>
</evidence>
<proteinExistence type="predicted"/>
<dbReference type="InterPro" id="IPR006502">
    <property type="entry name" value="PDDEXK-like"/>
</dbReference>
<protein>
    <submittedName>
        <fullName evidence="1">Uncharacterized protein</fullName>
    </submittedName>
</protein>
<dbReference type="Proteomes" id="UP000243459">
    <property type="component" value="Chromosome 7"/>
</dbReference>
<evidence type="ECO:0000313" key="1">
    <source>
        <dbReference type="EMBL" id="ONK64738.1"/>
    </source>
</evidence>
<dbReference type="AlphaFoldDB" id="A0A5P1EFR4"/>
<dbReference type="OrthoDB" id="691424at2759"/>
<dbReference type="PANTHER" id="PTHR31579">
    <property type="entry name" value="OS03G0796600 PROTEIN"/>
    <property type="match status" value="1"/>
</dbReference>